<organism evidence="3 4">
    <name type="scientific">Streptomyces microflavus DSM 40593</name>
    <dbReference type="NCBI Taxonomy" id="1303692"/>
    <lineage>
        <taxon>Bacteria</taxon>
        <taxon>Bacillati</taxon>
        <taxon>Actinomycetota</taxon>
        <taxon>Actinomycetes</taxon>
        <taxon>Kitasatosporales</taxon>
        <taxon>Streptomycetaceae</taxon>
        <taxon>Streptomyces</taxon>
    </lineage>
</organism>
<keyword evidence="3" id="KW-0176">Collagen</keyword>
<feature type="compositionally biased region" description="Basic and acidic residues" evidence="1">
    <location>
        <begin position="112"/>
        <end position="123"/>
    </location>
</feature>
<dbReference type="EMBL" id="CP005080">
    <property type="protein sequence ID" value="AGK78648.1"/>
    <property type="molecule type" value="Genomic_DNA"/>
</dbReference>
<evidence type="ECO:0000313" key="4">
    <source>
        <dbReference type="Proteomes" id="UP000013304"/>
    </source>
</evidence>
<protein>
    <submittedName>
        <fullName evidence="3">Collagen triple helix repeat protein</fullName>
    </submittedName>
</protein>
<accession>N0CYJ5</accession>
<dbReference type="HOGENOM" id="CLU_1244781_0_0_11"/>
<evidence type="ECO:0000313" key="3">
    <source>
        <dbReference type="EMBL" id="AGK78648.1"/>
    </source>
</evidence>
<dbReference type="AlphaFoldDB" id="N0CYJ5"/>
<proteinExistence type="predicted"/>
<feature type="compositionally biased region" description="Basic and acidic residues" evidence="1">
    <location>
        <begin position="174"/>
        <end position="189"/>
    </location>
</feature>
<dbReference type="Proteomes" id="UP000013304">
    <property type="component" value="Chromosome"/>
</dbReference>
<feature type="region of interest" description="Disordered" evidence="1">
    <location>
        <begin position="96"/>
        <end position="245"/>
    </location>
</feature>
<keyword evidence="2" id="KW-1133">Transmembrane helix</keyword>
<evidence type="ECO:0000256" key="1">
    <source>
        <dbReference type="SAM" id="MobiDB-lite"/>
    </source>
</evidence>
<dbReference type="KEGG" id="sfi:SFUL_3730"/>
<feature type="transmembrane region" description="Helical" evidence="2">
    <location>
        <begin position="20"/>
        <end position="38"/>
    </location>
</feature>
<dbReference type="PANTHER" id="PTHR24637:SF421">
    <property type="entry name" value="CUTICLE COLLAGEN DPY-2"/>
    <property type="match status" value="1"/>
</dbReference>
<keyword evidence="2" id="KW-0472">Membrane</keyword>
<name>N0CYJ5_STRMI</name>
<dbReference type="PATRIC" id="fig|1303692.3.peg.3744"/>
<reference evidence="3 4" key="1">
    <citation type="submission" date="2013-04" db="EMBL/GenBank/DDBJ databases">
        <title>Complete genome sequence of Streptomyces fulvissimus.</title>
        <authorList>
            <person name="Myronovskyi M."/>
            <person name="Tokovenko B."/>
            <person name="Manderscheid N."/>
            <person name="Petzke L."/>
            <person name="Luzhetskyy A."/>
        </authorList>
    </citation>
    <scope>NUCLEOTIDE SEQUENCE [LARGE SCALE GENOMIC DNA]</scope>
    <source>
        <strain evidence="3 4">DSM 40593</strain>
    </source>
</reference>
<gene>
    <name evidence="3" type="ORF">SFUL_3730</name>
</gene>
<dbReference type="PANTHER" id="PTHR24637">
    <property type="entry name" value="COLLAGEN"/>
    <property type="match status" value="1"/>
</dbReference>
<evidence type="ECO:0000256" key="2">
    <source>
        <dbReference type="SAM" id="Phobius"/>
    </source>
</evidence>
<feature type="compositionally biased region" description="Pro residues" evidence="1">
    <location>
        <begin position="154"/>
        <end position="168"/>
    </location>
</feature>
<sequence length="245" mass="24367">MPRRHRPEGILARRWRSLAVAAVLAVLSGAIVLVWLRIDAEAQRTARVAAEADRRGDAVSTLVGDVRTLRAQITARGGTPQAPDPAQQIDDLPARAEVPVPIPGPPGPTGTRGERGPSGEAGRDGAPATPVPGPSGAAGTPGVPGRPGADSSVPGPPGPAGPVGPAGPPGVGQDGKDGADGADGRDGAPGRDGQTCPAGYTLQPPPSDPDALVCRRTGAPTPSPDPTGTPGPLAAGLDPTRRQYP</sequence>
<keyword evidence="2" id="KW-0812">Transmembrane</keyword>
<dbReference type="eggNOG" id="COG2931">
    <property type="taxonomic scope" value="Bacteria"/>
</dbReference>